<feature type="region of interest" description="Disordered" evidence="1">
    <location>
        <begin position="1"/>
        <end position="30"/>
    </location>
</feature>
<protein>
    <submittedName>
        <fullName evidence="2">Uncharacterized protein</fullName>
    </submittedName>
</protein>
<dbReference type="InParanoid" id="A0A2P5EUR2"/>
<name>A0A2P5EUR2_TREOI</name>
<dbReference type="Proteomes" id="UP000237000">
    <property type="component" value="Unassembled WGS sequence"/>
</dbReference>
<dbReference type="EMBL" id="JXTC01000096">
    <property type="protein sequence ID" value="PON89280.1"/>
    <property type="molecule type" value="Genomic_DNA"/>
</dbReference>
<keyword evidence="3" id="KW-1185">Reference proteome</keyword>
<comment type="caution">
    <text evidence="2">The sequence shown here is derived from an EMBL/GenBank/DDBJ whole genome shotgun (WGS) entry which is preliminary data.</text>
</comment>
<dbReference type="AlphaFoldDB" id="A0A2P5EUR2"/>
<sequence>MNNNAPCRCGHSRGNAGANEPLTTGFDGFA</sequence>
<gene>
    <name evidence="2" type="ORF">TorRG33x02_149510</name>
</gene>
<organism evidence="2 3">
    <name type="scientific">Trema orientale</name>
    <name type="common">Charcoal tree</name>
    <name type="synonym">Celtis orientalis</name>
    <dbReference type="NCBI Taxonomy" id="63057"/>
    <lineage>
        <taxon>Eukaryota</taxon>
        <taxon>Viridiplantae</taxon>
        <taxon>Streptophyta</taxon>
        <taxon>Embryophyta</taxon>
        <taxon>Tracheophyta</taxon>
        <taxon>Spermatophyta</taxon>
        <taxon>Magnoliopsida</taxon>
        <taxon>eudicotyledons</taxon>
        <taxon>Gunneridae</taxon>
        <taxon>Pentapetalae</taxon>
        <taxon>rosids</taxon>
        <taxon>fabids</taxon>
        <taxon>Rosales</taxon>
        <taxon>Cannabaceae</taxon>
        <taxon>Trema</taxon>
    </lineage>
</organism>
<reference evidence="3" key="1">
    <citation type="submission" date="2016-06" db="EMBL/GenBank/DDBJ databases">
        <title>Parallel loss of symbiosis genes in relatives of nitrogen-fixing non-legume Parasponia.</title>
        <authorList>
            <person name="Van Velzen R."/>
            <person name="Holmer R."/>
            <person name="Bu F."/>
            <person name="Rutten L."/>
            <person name="Van Zeijl A."/>
            <person name="Liu W."/>
            <person name="Santuari L."/>
            <person name="Cao Q."/>
            <person name="Sharma T."/>
            <person name="Shen D."/>
            <person name="Roswanjaya Y."/>
            <person name="Wardhani T."/>
            <person name="Kalhor M.S."/>
            <person name="Jansen J."/>
            <person name="Van den Hoogen J."/>
            <person name="Gungor B."/>
            <person name="Hartog M."/>
            <person name="Hontelez J."/>
            <person name="Verver J."/>
            <person name="Yang W.-C."/>
            <person name="Schijlen E."/>
            <person name="Repin R."/>
            <person name="Schilthuizen M."/>
            <person name="Schranz E."/>
            <person name="Heidstra R."/>
            <person name="Miyata K."/>
            <person name="Fedorova E."/>
            <person name="Kohlen W."/>
            <person name="Bisseling T."/>
            <person name="Smit S."/>
            <person name="Geurts R."/>
        </authorList>
    </citation>
    <scope>NUCLEOTIDE SEQUENCE [LARGE SCALE GENOMIC DNA]</scope>
    <source>
        <strain evidence="3">cv. RG33-2</strain>
    </source>
</reference>
<evidence type="ECO:0000313" key="3">
    <source>
        <dbReference type="Proteomes" id="UP000237000"/>
    </source>
</evidence>
<evidence type="ECO:0000256" key="1">
    <source>
        <dbReference type="SAM" id="MobiDB-lite"/>
    </source>
</evidence>
<evidence type="ECO:0000313" key="2">
    <source>
        <dbReference type="EMBL" id="PON89280.1"/>
    </source>
</evidence>
<proteinExistence type="predicted"/>
<accession>A0A2P5EUR2</accession>